<dbReference type="InterPro" id="IPR000014">
    <property type="entry name" value="PAS"/>
</dbReference>
<evidence type="ECO:0000313" key="4">
    <source>
        <dbReference type="Proteomes" id="UP001519325"/>
    </source>
</evidence>
<feature type="domain" description="PAS" evidence="1">
    <location>
        <begin position="40"/>
        <end position="85"/>
    </location>
</feature>
<gene>
    <name evidence="3" type="ORF">BJ987_007301</name>
</gene>
<dbReference type="Pfam" id="PF08447">
    <property type="entry name" value="PAS_3"/>
    <property type="match status" value="1"/>
</dbReference>
<dbReference type="SUPFAM" id="SSF52172">
    <property type="entry name" value="CheY-like"/>
    <property type="match status" value="1"/>
</dbReference>
<dbReference type="Gene3D" id="1.10.10.10">
    <property type="entry name" value="Winged helix-like DNA-binding domain superfamily/Winged helix DNA-binding domain"/>
    <property type="match status" value="1"/>
</dbReference>
<dbReference type="Pfam" id="PF03861">
    <property type="entry name" value="ANTAR"/>
    <property type="match status" value="1"/>
</dbReference>
<dbReference type="SMART" id="SM01012">
    <property type="entry name" value="ANTAR"/>
    <property type="match status" value="1"/>
</dbReference>
<accession>A0ABS4QRS3</accession>
<reference evidence="3 4" key="1">
    <citation type="submission" date="2021-03" db="EMBL/GenBank/DDBJ databases">
        <title>Sequencing the genomes of 1000 actinobacteria strains.</title>
        <authorList>
            <person name="Klenk H.-P."/>
        </authorList>
    </citation>
    <scope>NUCLEOTIDE SEQUENCE [LARGE SCALE GENOMIC DNA]</scope>
    <source>
        <strain evidence="3 4">DSM 45516</strain>
    </source>
</reference>
<evidence type="ECO:0000259" key="2">
    <source>
        <dbReference type="PROSITE" id="PS50921"/>
    </source>
</evidence>
<feature type="domain" description="ANTAR" evidence="2">
    <location>
        <begin position="134"/>
        <end position="195"/>
    </location>
</feature>
<proteinExistence type="predicted"/>
<dbReference type="PROSITE" id="PS50921">
    <property type="entry name" value="ANTAR"/>
    <property type="match status" value="1"/>
</dbReference>
<dbReference type="InterPro" id="IPR035965">
    <property type="entry name" value="PAS-like_dom_sf"/>
</dbReference>
<organism evidence="3 4">
    <name type="scientific">Nocardia goodfellowii</name>
    <dbReference type="NCBI Taxonomy" id="882446"/>
    <lineage>
        <taxon>Bacteria</taxon>
        <taxon>Bacillati</taxon>
        <taxon>Actinomycetota</taxon>
        <taxon>Actinomycetes</taxon>
        <taxon>Mycobacteriales</taxon>
        <taxon>Nocardiaceae</taxon>
        <taxon>Nocardia</taxon>
    </lineage>
</organism>
<dbReference type="Proteomes" id="UP001519325">
    <property type="component" value="Unassembled WGS sequence"/>
</dbReference>
<name>A0ABS4QRS3_9NOCA</name>
<dbReference type="InterPro" id="IPR005561">
    <property type="entry name" value="ANTAR"/>
</dbReference>
<evidence type="ECO:0000259" key="1">
    <source>
        <dbReference type="PROSITE" id="PS50112"/>
    </source>
</evidence>
<protein>
    <submittedName>
        <fullName evidence="3">Xanthine dehydrogenase iron-sulfur cluster and FAD-binding subunit A</fullName>
    </submittedName>
</protein>
<dbReference type="PROSITE" id="PS50112">
    <property type="entry name" value="PAS"/>
    <property type="match status" value="1"/>
</dbReference>
<keyword evidence="4" id="KW-1185">Reference proteome</keyword>
<dbReference type="EMBL" id="JAGGMR010000001">
    <property type="protein sequence ID" value="MBP2194400.1"/>
    <property type="molecule type" value="Genomic_DNA"/>
</dbReference>
<dbReference type="InterPro" id="IPR036388">
    <property type="entry name" value="WH-like_DNA-bd_sf"/>
</dbReference>
<dbReference type="InterPro" id="IPR013655">
    <property type="entry name" value="PAS_fold_3"/>
</dbReference>
<dbReference type="InterPro" id="IPR011006">
    <property type="entry name" value="CheY-like_superfamily"/>
</dbReference>
<dbReference type="SUPFAM" id="SSF55785">
    <property type="entry name" value="PYP-like sensor domain (PAS domain)"/>
    <property type="match status" value="1"/>
</dbReference>
<evidence type="ECO:0000313" key="3">
    <source>
        <dbReference type="EMBL" id="MBP2194400.1"/>
    </source>
</evidence>
<dbReference type="Gene3D" id="3.30.450.20">
    <property type="entry name" value="PAS domain"/>
    <property type="match status" value="1"/>
</dbReference>
<comment type="caution">
    <text evidence="3">The sequence shown here is derived from an EMBL/GenBank/DDBJ whole genome shotgun (WGS) entry which is preliminary data.</text>
</comment>
<sequence length="224" mass="24812">MTEIGQLDPDSAGVVERVIAGRPQNIGSFRFWFADQRWEWSEEVAALHGYEPGTVVPTTELLLSHKHPDDRAEVAHTLAAVTTTGDAFCSRHRIIDTRGEVHEVIVVGDHLLDEHGAVSGTTGYYIDVTETLQENSRATLDQTLPDLIEARAVIEQAKGILMLVYGVHPEQAFKVLQWRSQETNTKLRQVAEQLVGAIAGLGGAPVGFRSRFDHLLLTMHERSK</sequence>